<accession>A0AAW9RIG0</accession>
<comment type="caution">
    <text evidence="1">The sequence shown here is derived from an EMBL/GenBank/DDBJ whole genome shotgun (WGS) entry which is preliminary data.</text>
</comment>
<dbReference type="AlphaFoldDB" id="A0AAW9RIG0"/>
<organism evidence="1 2">
    <name type="scientific">Microbaculum marinum</name>
    <dbReference type="NCBI Taxonomy" id="1764581"/>
    <lineage>
        <taxon>Bacteria</taxon>
        <taxon>Pseudomonadati</taxon>
        <taxon>Pseudomonadota</taxon>
        <taxon>Alphaproteobacteria</taxon>
        <taxon>Hyphomicrobiales</taxon>
        <taxon>Tepidamorphaceae</taxon>
        <taxon>Microbaculum</taxon>
    </lineage>
</organism>
<dbReference type="Proteomes" id="UP001378188">
    <property type="component" value="Unassembled WGS sequence"/>
</dbReference>
<protein>
    <submittedName>
        <fullName evidence="1">Uncharacterized protein</fullName>
    </submittedName>
</protein>
<evidence type="ECO:0000313" key="1">
    <source>
        <dbReference type="EMBL" id="MEJ8569962.1"/>
    </source>
</evidence>
<evidence type="ECO:0000313" key="2">
    <source>
        <dbReference type="Proteomes" id="UP001378188"/>
    </source>
</evidence>
<dbReference type="EMBL" id="JAZHOF010000001">
    <property type="protein sequence ID" value="MEJ8569962.1"/>
    <property type="molecule type" value="Genomic_DNA"/>
</dbReference>
<reference evidence="1 2" key="1">
    <citation type="submission" date="2024-02" db="EMBL/GenBank/DDBJ databases">
        <title>Genome analysis and characterization of Microbaculum marinisediminis sp. nov., isolated from marine sediment.</title>
        <authorList>
            <person name="Du Z.-J."/>
            <person name="Ye Y.-Q."/>
            <person name="Zhang Z.-R."/>
            <person name="Yuan S.-M."/>
            <person name="Zhang X.-Y."/>
        </authorList>
    </citation>
    <scope>NUCLEOTIDE SEQUENCE [LARGE SCALE GENOMIC DNA]</scope>
    <source>
        <strain evidence="1 2">SDUM1044001</strain>
    </source>
</reference>
<sequence length="189" mass="20065">MTAVQTGTGAGAIHGADCSIWDLPADAAPDALIGEGIDRDEVIAYLGAARPVYDAFKRVLGQFAGLLLLSQADSRSVVDLDLPMHTSARDQLLEATERLRAVPATAAVERHRDALLAIAGLLRSGLEKLEKDLSSPRRAEAEFEAMSALLHEAQRRLLAASEPRAGMTPVDFSHACCSCGARKHTGRPG</sequence>
<dbReference type="RefSeq" id="WP_340327703.1">
    <property type="nucleotide sequence ID" value="NZ_JAZHOF010000001.1"/>
</dbReference>
<keyword evidence="2" id="KW-1185">Reference proteome</keyword>
<name>A0AAW9RIG0_9HYPH</name>
<gene>
    <name evidence="1" type="ORF">V3328_00650</name>
</gene>
<proteinExistence type="predicted"/>